<evidence type="ECO:0000313" key="5">
    <source>
        <dbReference type="Ensembl" id="ENSEBUP00000017142.1"/>
    </source>
</evidence>
<evidence type="ECO:0000256" key="3">
    <source>
        <dbReference type="SAM" id="Coils"/>
    </source>
</evidence>
<dbReference type="PANTHER" id="PTHR31233">
    <property type="entry name" value="BICAUDAL D FAMILY MEMBER"/>
    <property type="match status" value="1"/>
</dbReference>
<dbReference type="GO" id="GO:0005794">
    <property type="term" value="C:Golgi apparatus"/>
    <property type="evidence" value="ECO:0007669"/>
    <property type="project" value="TreeGrafter"/>
</dbReference>
<sequence>MNQDHDHDRDQLLFKDPERLHQDLIKATLEKQQAAQYGLAVLQEKQDLQQKHDELEAEVELVRMELLHLREALGQACSKQKEVAEAGENREESLIQESASKEANYVQKIVELQMILKNDQLELANSHCERERLMVLMQELKENNDQMEMHRMSSRDDIKEYKLREARLLQDYSELEEENVSLQKQVSSLKQNQVEYEALKHEIKRFGEETELLHSQLEDALRLKEIGEQQLLEALDGLKTERELKNALRKEMGRSFASIDVSFPSSAPAHLVATIEGLRLAEENGMVEDMTTSNGHDWQNDGEAHPKCKEAQKPLPSLEADLFSELSLSEVEKLKQQLMQVEREKTTLQSTLQESRKQLENTQGALSEQEENVSRLTERINSLSHLQVARRPGDRGECPGQVLPFGGPDGSGILAEGSGYYEVDKHESEMLECKYQVVILEVSELRTDLKLAKKKALEYKEHYEVDNARHEAGLRVLDEKVSILEEANGRSKGEITNLKADIKRANDLREESRAGLALIQDELLTFSEDLAQLYHHICVCNNETPNRVMLDFHRIPRPPRANGTNTHRSPLLCRREKSQGHPTTQPSPPCIAAVQPSPPQSDTTAVANGTGDNGNKPEPSGLVRLLAMVREQMRHLQQAVERSAERSLHRAAAHELAPLLDRDKETLLEELLKLRSLLSTKREQIATLRAIIKANRQTAETTLVSLKSKYEAEKSMVTETMTKLRSELKALKQDAATFSSLRAMFATRCDEYVSQLDKMQRQLAAAEDEKKTLNSLLRMAIQQKLALTQRLEDLEFDQEQYDREKSRSSRKKMMNPKIVSSLIKPCRPSTQP</sequence>
<dbReference type="GO" id="GO:0070840">
    <property type="term" value="F:dynein complex binding"/>
    <property type="evidence" value="ECO:0007669"/>
    <property type="project" value="InterPro"/>
</dbReference>
<feature type="coiled-coil region" evidence="3">
    <location>
        <begin position="38"/>
        <end position="72"/>
    </location>
</feature>
<dbReference type="GeneTree" id="ENSGT00940000154471"/>
<evidence type="ECO:0000256" key="1">
    <source>
        <dbReference type="ARBA" id="ARBA00010061"/>
    </source>
</evidence>
<dbReference type="GO" id="GO:0070507">
    <property type="term" value="P:regulation of microtubule cytoskeleton organization"/>
    <property type="evidence" value="ECO:0007669"/>
    <property type="project" value="TreeGrafter"/>
</dbReference>
<keyword evidence="6" id="KW-1185">Reference proteome</keyword>
<dbReference type="Ensembl" id="ENSEBUT00000017695.1">
    <property type="protein sequence ID" value="ENSEBUP00000017119.1"/>
    <property type="gene ID" value="ENSEBUG00000010696.1"/>
</dbReference>
<dbReference type="Ensembl" id="ENSEBUT00000017718.1">
    <property type="protein sequence ID" value="ENSEBUP00000017142.1"/>
    <property type="gene ID" value="ENSEBUG00000010696.1"/>
</dbReference>
<evidence type="ECO:0000313" key="6">
    <source>
        <dbReference type="Proteomes" id="UP000694388"/>
    </source>
</evidence>
<evidence type="ECO:0000256" key="4">
    <source>
        <dbReference type="SAM" id="MobiDB-lite"/>
    </source>
</evidence>
<dbReference type="Gene3D" id="6.10.250.2470">
    <property type="match status" value="1"/>
</dbReference>
<feature type="coiled-coil region" evidence="3">
    <location>
        <begin position="324"/>
        <end position="386"/>
    </location>
</feature>
<dbReference type="InterPro" id="IPR018477">
    <property type="entry name" value="BICD"/>
</dbReference>
<evidence type="ECO:0000256" key="2">
    <source>
        <dbReference type="ARBA" id="ARBA00023054"/>
    </source>
</evidence>
<dbReference type="GO" id="GO:0072393">
    <property type="term" value="P:microtubule anchoring at microtubule organizing center"/>
    <property type="evidence" value="ECO:0007669"/>
    <property type="project" value="TreeGrafter"/>
</dbReference>
<proteinExistence type="inferred from homology"/>
<comment type="similarity">
    <text evidence="1">Belongs to the BicD family.</text>
</comment>
<feature type="region of interest" description="Disordered" evidence="4">
    <location>
        <begin position="799"/>
        <end position="832"/>
    </location>
</feature>
<dbReference type="OMA" id="LAHHSHF"/>
<organism evidence="5 6">
    <name type="scientific">Eptatretus burgeri</name>
    <name type="common">Inshore hagfish</name>
    <dbReference type="NCBI Taxonomy" id="7764"/>
    <lineage>
        <taxon>Eukaryota</taxon>
        <taxon>Metazoa</taxon>
        <taxon>Chordata</taxon>
        <taxon>Craniata</taxon>
        <taxon>Vertebrata</taxon>
        <taxon>Cyclostomata</taxon>
        <taxon>Myxini</taxon>
        <taxon>Myxiniformes</taxon>
        <taxon>Myxinidae</taxon>
        <taxon>Eptatretinae</taxon>
        <taxon>Eptatretus</taxon>
    </lineage>
</organism>
<dbReference type="Pfam" id="PF09730">
    <property type="entry name" value="BicD"/>
    <property type="match status" value="1"/>
</dbReference>
<name>A0A8C4WXB0_EPTBU</name>
<reference evidence="5" key="1">
    <citation type="submission" date="2025-05" db="UniProtKB">
        <authorList>
            <consortium name="Ensembl"/>
        </authorList>
    </citation>
    <scope>IDENTIFICATION</scope>
</reference>
<dbReference type="Proteomes" id="UP000694388">
    <property type="component" value="Unplaced"/>
</dbReference>
<protein>
    <submittedName>
        <fullName evidence="5">Bicaudal D homolog 1a</fullName>
    </submittedName>
</protein>
<feature type="coiled-coil region" evidence="3">
    <location>
        <begin position="123"/>
        <end position="209"/>
    </location>
</feature>
<feature type="region of interest" description="Disordered" evidence="4">
    <location>
        <begin position="576"/>
        <end position="619"/>
    </location>
</feature>
<dbReference type="PANTHER" id="PTHR31233:SF6">
    <property type="entry name" value="PROTEIN BICAUDAL D"/>
    <property type="match status" value="1"/>
</dbReference>
<dbReference type="GO" id="GO:0008093">
    <property type="term" value="F:cytoskeletal anchor activity"/>
    <property type="evidence" value="ECO:0007669"/>
    <property type="project" value="InterPro"/>
</dbReference>
<dbReference type="GO" id="GO:0005829">
    <property type="term" value="C:cytosol"/>
    <property type="evidence" value="ECO:0007669"/>
    <property type="project" value="TreeGrafter"/>
</dbReference>
<dbReference type="AlphaFoldDB" id="A0A8C4WXB0"/>
<dbReference type="GO" id="GO:0034452">
    <property type="term" value="F:dynactin binding"/>
    <property type="evidence" value="ECO:0007669"/>
    <property type="project" value="TreeGrafter"/>
</dbReference>
<accession>A0A8C4WXB0</accession>
<keyword evidence="2 3" id="KW-0175">Coiled coil</keyword>